<keyword evidence="2" id="KW-1015">Disulfide bond</keyword>
<dbReference type="InterPro" id="IPR006558">
    <property type="entry name" value="LamG-like"/>
</dbReference>
<dbReference type="PANTHER" id="PTHR42535">
    <property type="entry name" value="OOKINETE PROTEIN, PUTATIVE-RELATED"/>
    <property type="match status" value="1"/>
</dbReference>
<dbReference type="SMART" id="SM00560">
    <property type="entry name" value="LamGL"/>
    <property type="match status" value="1"/>
</dbReference>
<dbReference type="PANTHER" id="PTHR42535:SF2">
    <property type="entry name" value="CHROMOSOME UNDETERMINED SCAFFOLD_146, WHOLE GENOME SHOTGUN SEQUENCE"/>
    <property type="match status" value="1"/>
</dbReference>
<reference evidence="5" key="1">
    <citation type="submission" date="2020-04" db="EMBL/GenBank/DDBJ databases">
        <authorList>
            <person name="Chiriac C."/>
            <person name="Salcher M."/>
            <person name="Ghai R."/>
            <person name="Kavagutti S V."/>
        </authorList>
    </citation>
    <scope>NUCLEOTIDE SEQUENCE</scope>
</reference>
<dbReference type="EMBL" id="LR796519">
    <property type="protein sequence ID" value="CAB4149444.1"/>
    <property type="molecule type" value="Genomic_DNA"/>
</dbReference>
<dbReference type="Gene3D" id="2.60.120.200">
    <property type="match status" value="4"/>
</dbReference>
<sequence>MSLYSERVAQDSPLFYFENNSSGVNNTGSITPSIITGSSTAFTSSGGIQNSPYLVNAGRTGEYGFEYSNSTTIFDDKAFSITGWFKVASTDINSTPNWIFHTGTTANGIYLEKTDKLYVVTQFGTSNTATSTAPSYDAWHHIAVTMDATYLRLYIDGTLANLDFTPASLSIDSLVKYWMRATTAGTPRNGVIGNFDEWAVFNTTLSATTIEEHAAAGFGAKINETPATATALAVDPAISTQVVIVETPATATAASGDHYNSTIDGFTLLDTYMSTLTLEQFYKFDEPKTITNYGSGDDIAFIYGGDARNDVTSGVQNHGALRITGTSNSIVAALGASSANPFLDENFSIGFWVKKTTNEDALIFAAHGDTDSFTVDFNPSGQIRATIFASNQNHTITSSTDYADGNWHYVAVRLASNTLQLWVDGTSIGTTAMTHSLDEFYVIDFSAGSGSNTELMYVSHFYIATATNVTSTEIANIWSYGQATLQGGAAMPMPKFSRNNSLNYYIEDKSPVFYFKMDEATGVPLNYGSASISLAPLNSSFTQNITSPNYKAYNFTDRNTQFTGAWSVPAGTFTTDDQQTIVVYTKFNSGNASGLFSTASFGGTTGSGLLIQQIANGTVRLRIQDDTYNNFITTSSSYADGNYHMIVGVKDATSLKLYIDGVEVVTGTISAVLTDAGQLAIGGLPGLIPPTGSRDVTLDELAVFDFAFTAGQAFDIYQAISWSMDWTATALAVDPAVSTGFGPTIAEPSMNASAEFSNVFPFIPPMTSEAIFLNPNYEAIKNTDNLADPMTASAEGQDPGWNIGENNTVLHMDASASFPDARALIPGFWNASPAIANPAEMVDPAISSTLGALIVTQSMPAQGIFVSPPAYKLITDDIWYQKLYLQHSVLNGERFKTDNLPGTVGTPSASAFLKLFDDVTTSIGGANTNKIINNLPNSIITDNPGSTDTSTQYANASNAFLTATPTPLLEVGTFDDYERKAVRFRNIQFEIPENNYVSNNGYSLEFTFKSTKSDQVIAQGLQRSFLYNQSATSSIGLYDGKLFASRVTQSITGAKVFAHPDNEKLAYAINTAYGNKRIDDGLWHHIIIQYGFGGRVQFWIDGQLDIQFLDDNRYGYGATIRPYIIGSNQSNPRWQSDFETSAWSYDAAFFVDSQNIIEHYTASFKYEPIKAEPATATVEIGQGTKGEGNRPRALMLYFWPTSSEQTGTPFGRTEYTSTESPDQLTTLDYYTSPPQNYEGWDVFPVDVTGYWVSDLVKKEAYGVENIGRTAPIQSYSLVKQPDRYALINTRYTFRNPLTDASRYIDLINDIDLSKFDMIMFKNYPNDPNEKDSFTGSEVVDSYFNVRESAIFEDFLKSLRAAVDTGLSLIVANSQLALDLKIVDRVEVVPDMDDDIGQGNYSDEYAPTQIIGTGAEDLPVPPEYDQPLGWWDTWKNNRTRIVNTHPGITDYPSLITTQMAFWYNSDEYRWGGPDRVFKKSEHKDALAVGDEFVISTTGRNADNNRLSGYLATPFENVKAGKIITAFANTVRRGLELIENPYKNYAQSIILEPGDVLDGTQVGGKIYVNFTEEINKVEDSVPVELTSDYWVNYAYDNGAISLEDRDALLLEDFVTTETPYWSLNGMNLLQQRSGEYELDTNFNRSGLQKEAVKVRKVNKNGGISFQSVASGSVFFSSTYSWRYPMASFESPSMPTRGFRWLSNREVIDGTVLRPQAFAASSEMPEAVGIPDKELDFKAQSMVATAGIEETQFSSGERQVLALPMTATADIVKPGSTIGAPPMLANAGMFANNRSNVASEDQVVLYLIHVDPILYIREDVIK</sequence>
<name>A0A6J5MRJ0_9CAUD</name>
<dbReference type="InterPro" id="IPR013320">
    <property type="entry name" value="ConA-like_dom_sf"/>
</dbReference>
<evidence type="ECO:0000256" key="1">
    <source>
        <dbReference type="ARBA" id="ARBA00022729"/>
    </source>
</evidence>
<feature type="domain" description="LamG-like jellyroll fold" evidence="4">
    <location>
        <begin position="77"/>
        <end position="208"/>
    </location>
</feature>
<dbReference type="InterPro" id="IPR001791">
    <property type="entry name" value="Laminin_G"/>
</dbReference>
<dbReference type="SUPFAM" id="SSF49899">
    <property type="entry name" value="Concanavalin A-like lectins/glucanases"/>
    <property type="match status" value="4"/>
</dbReference>
<feature type="domain" description="Laminin G" evidence="3">
    <location>
        <begin position="562"/>
        <end position="701"/>
    </location>
</feature>
<feature type="domain" description="Laminin G" evidence="3">
    <location>
        <begin position="345"/>
        <end position="482"/>
    </location>
</feature>
<evidence type="ECO:0000313" key="5">
    <source>
        <dbReference type="EMBL" id="CAB4149444.1"/>
    </source>
</evidence>
<protein>
    <submittedName>
        <fullName evidence="5">LamG domain containing protein</fullName>
    </submittedName>
</protein>
<dbReference type="SMART" id="SM00282">
    <property type="entry name" value="LamG"/>
    <property type="match status" value="2"/>
</dbReference>
<evidence type="ECO:0000259" key="4">
    <source>
        <dbReference type="SMART" id="SM00560"/>
    </source>
</evidence>
<evidence type="ECO:0000256" key="2">
    <source>
        <dbReference type="ARBA" id="ARBA00023157"/>
    </source>
</evidence>
<proteinExistence type="predicted"/>
<accession>A0A6J5MRJ0</accession>
<gene>
    <name evidence="5" type="ORF">UFOVP554_9</name>
</gene>
<dbReference type="Pfam" id="PF13385">
    <property type="entry name" value="Laminin_G_3"/>
    <property type="match status" value="3"/>
</dbReference>
<organism evidence="5">
    <name type="scientific">uncultured Caudovirales phage</name>
    <dbReference type="NCBI Taxonomy" id="2100421"/>
    <lineage>
        <taxon>Viruses</taxon>
        <taxon>Duplodnaviria</taxon>
        <taxon>Heunggongvirae</taxon>
        <taxon>Uroviricota</taxon>
        <taxon>Caudoviricetes</taxon>
        <taxon>Peduoviridae</taxon>
        <taxon>Maltschvirus</taxon>
        <taxon>Maltschvirus maltsch</taxon>
    </lineage>
</organism>
<evidence type="ECO:0000259" key="3">
    <source>
        <dbReference type="SMART" id="SM00282"/>
    </source>
</evidence>
<keyword evidence="1" id="KW-0732">Signal</keyword>
<dbReference type="CDD" id="cd00110">
    <property type="entry name" value="LamG"/>
    <property type="match status" value="1"/>
</dbReference>